<dbReference type="PROSITE" id="PS00463">
    <property type="entry name" value="ZN2_CY6_FUNGAL_1"/>
    <property type="match status" value="1"/>
</dbReference>
<name>A0A0D2BW77_9EURO</name>
<dbReference type="Pfam" id="PF04082">
    <property type="entry name" value="Fungal_trans"/>
    <property type="match status" value="1"/>
</dbReference>
<keyword evidence="5" id="KW-0238">DNA-binding</keyword>
<dbReference type="GO" id="GO:0045944">
    <property type="term" value="P:positive regulation of transcription by RNA polymerase II"/>
    <property type="evidence" value="ECO:0007669"/>
    <property type="project" value="TreeGrafter"/>
</dbReference>
<feature type="region of interest" description="Disordered" evidence="8">
    <location>
        <begin position="658"/>
        <end position="685"/>
    </location>
</feature>
<dbReference type="AlphaFoldDB" id="A0A0D2BW77"/>
<dbReference type="InterPro" id="IPR052202">
    <property type="entry name" value="Yeast_MetPath_Reg"/>
</dbReference>
<feature type="region of interest" description="Disordered" evidence="8">
    <location>
        <begin position="391"/>
        <end position="414"/>
    </location>
</feature>
<dbReference type="Gene3D" id="4.10.240.10">
    <property type="entry name" value="Zn(2)-C6 fungal-type DNA-binding domain"/>
    <property type="match status" value="1"/>
</dbReference>
<evidence type="ECO:0000313" key="10">
    <source>
        <dbReference type="EMBL" id="KIW22650.1"/>
    </source>
</evidence>
<evidence type="ECO:0000313" key="11">
    <source>
        <dbReference type="Proteomes" id="UP000054466"/>
    </source>
</evidence>
<evidence type="ECO:0000256" key="7">
    <source>
        <dbReference type="ARBA" id="ARBA00023242"/>
    </source>
</evidence>
<dbReference type="CDD" id="cd12148">
    <property type="entry name" value="fungal_TF_MHR"/>
    <property type="match status" value="1"/>
</dbReference>
<dbReference type="InterPro" id="IPR001138">
    <property type="entry name" value="Zn2Cys6_DnaBD"/>
</dbReference>
<evidence type="ECO:0000259" key="9">
    <source>
        <dbReference type="PROSITE" id="PS50048"/>
    </source>
</evidence>
<dbReference type="InterPro" id="IPR007219">
    <property type="entry name" value="XnlR_reg_dom"/>
</dbReference>
<gene>
    <name evidence="10" type="ORF">PV07_10927</name>
</gene>
<keyword evidence="3" id="KW-0862">Zinc</keyword>
<evidence type="ECO:0000256" key="2">
    <source>
        <dbReference type="ARBA" id="ARBA00022723"/>
    </source>
</evidence>
<evidence type="ECO:0000256" key="6">
    <source>
        <dbReference type="ARBA" id="ARBA00023163"/>
    </source>
</evidence>
<dbReference type="HOGENOM" id="CLU_012331_4_2_1"/>
<dbReference type="CDD" id="cd00067">
    <property type="entry name" value="GAL4"/>
    <property type="match status" value="1"/>
</dbReference>
<keyword evidence="2" id="KW-0479">Metal-binding</keyword>
<organism evidence="10 11">
    <name type="scientific">Cladophialophora immunda</name>
    <dbReference type="NCBI Taxonomy" id="569365"/>
    <lineage>
        <taxon>Eukaryota</taxon>
        <taxon>Fungi</taxon>
        <taxon>Dikarya</taxon>
        <taxon>Ascomycota</taxon>
        <taxon>Pezizomycotina</taxon>
        <taxon>Eurotiomycetes</taxon>
        <taxon>Chaetothyriomycetidae</taxon>
        <taxon>Chaetothyriales</taxon>
        <taxon>Herpotrichiellaceae</taxon>
        <taxon>Cladophialophora</taxon>
    </lineage>
</organism>
<sequence>MSEHEIGAMPPDASSEPCFQRPNKRPRVVVACLRCKTRRQKCDNKLPACSNCARAKLNCVFPENEYPPSYVKALQTRVAWLEAQLDPSRPTQPGEHLPVSDSNDAAANSEERTASQPSTPNLASSVGLLSLQAAAEPQYFGVSSGVSLALMIESAVYEKARPLSGLSLPAETVESPFASNSRSAPPTATAPLLPVEKATSFMTAYLSYIHPNFPFLSKRQSWKLHHNRHELETSNSNEARRDHAVLLLVYAIGSRCLKLVGSEGVAELEPESLYHSAMAKIQDQLNVPSVQNIQVILLVAIYALRSPSGSSIWHLCGLMIRQCIELGLHRQLRKDDNTGHSDEFKRRLFWSIYHLERRIVLVLGRPLAIADDEIDNPLPTEIEDDHFQNTPELGEADREHPAWNQNSQPRGPPTGVSTDILFHVHNVRLDRINAKSRLALSRLAKAERGAKVEQKIAKRFQELEDWKTAIFGHTTGGDTPTDLMSSTFRTPIQTPVSRPALPEAQRLALLLNYHRARRMVLQTILTEIQLFNQPFPFASFAKSSGEVCQLNRRLHRIRSVPFTLLDLHSVFVAGFSMIYCAWSDPGLYDAEMAADLGACSTVLYLIAEQWGEGAKKYRDAFELIAGKTAEYVLSPRRSHTSGQQTPVSVALHAPPRTSVAPSETVLGGVMPHPTTSGDENRASSDGWTKDSFDVWQMMNEFVQTQDSDFECDPVNFREIEAFLTEEGLGWFNGGTGTGF</sequence>
<accession>A0A0D2BW77</accession>
<dbReference type="EMBL" id="KN847046">
    <property type="protein sequence ID" value="KIW22650.1"/>
    <property type="molecule type" value="Genomic_DNA"/>
</dbReference>
<keyword evidence="11" id="KW-1185">Reference proteome</keyword>
<evidence type="ECO:0000256" key="1">
    <source>
        <dbReference type="ARBA" id="ARBA00004123"/>
    </source>
</evidence>
<dbReference type="Pfam" id="PF00172">
    <property type="entry name" value="Zn_clus"/>
    <property type="match status" value="1"/>
</dbReference>
<evidence type="ECO:0000256" key="3">
    <source>
        <dbReference type="ARBA" id="ARBA00022833"/>
    </source>
</evidence>
<dbReference type="RefSeq" id="XP_016242866.1">
    <property type="nucleotide sequence ID" value="XM_016398304.1"/>
</dbReference>
<keyword evidence="4" id="KW-0805">Transcription regulation</keyword>
<dbReference type="SMART" id="SM00906">
    <property type="entry name" value="Fungal_trans"/>
    <property type="match status" value="1"/>
</dbReference>
<feature type="domain" description="Zn(2)-C6 fungal-type" evidence="9">
    <location>
        <begin position="31"/>
        <end position="61"/>
    </location>
</feature>
<dbReference type="GO" id="GO:0000981">
    <property type="term" value="F:DNA-binding transcription factor activity, RNA polymerase II-specific"/>
    <property type="evidence" value="ECO:0007669"/>
    <property type="project" value="InterPro"/>
</dbReference>
<evidence type="ECO:0000256" key="4">
    <source>
        <dbReference type="ARBA" id="ARBA00023015"/>
    </source>
</evidence>
<dbReference type="SUPFAM" id="SSF57701">
    <property type="entry name" value="Zn2/Cys6 DNA-binding domain"/>
    <property type="match status" value="1"/>
</dbReference>
<dbReference type="PANTHER" id="PTHR47782:SF12">
    <property type="entry name" value="ZN(II)2CYS6 TRANSCRIPTION FACTOR (EUROFUNG)"/>
    <property type="match status" value="1"/>
</dbReference>
<dbReference type="Proteomes" id="UP000054466">
    <property type="component" value="Unassembled WGS sequence"/>
</dbReference>
<dbReference type="VEuPathDB" id="FungiDB:PV07_10927"/>
<dbReference type="InterPro" id="IPR036864">
    <property type="entry name" value="Zn2-C6_fun-type_DNA-bd_sf"/>
</dbReference>
<reference evidence="10 11" key="1">
    <citation type="submission" date="2015-01" db="EMBL/GenBank/DDBJ databases">
        <title>The Genome Sequence of Cladophialophora immunda CBS83496.</title>
        <authorList>
            <consortium name="The Broad Institute Genomics Platform"/>
            <person name="Cuomo C."/>
            <person name="de Hoog S."/>
            <person name="Gorbushina A."/>
            <person name="Stielow B."/>
            <person name="Teixiera M."/>
            <person name="Abouelleil A."/>
            <person name="Chapman S.B."/>
            <person name="Priest M."/>
            <person name="Young S.K."/>
            <person name="Wortman J."/>
            <person name="Nusbaum C."/>
            <person name="Birren B."/>
        </authorList>
    </citation>
    <scope>NUCLEOTIDE SEQUENCE [LARGE SCALE GENOMIC DNA]</scope>
    <source>
        <strain evidence="10 11">CBS 83496</strain>
    </source>
</reference>
<dbReference type="GO" id="GO:0006351">
    <property type="term" value="P:DNA-templated transcription"/>
    <property type="evidence" value="ECO:0007669"/>
    <property type="project" value="InterPro"/>
</dbReference>
<dbReference type="GO" id="GO:0008270">
    <property type="term" value="F:zinc ion binding"/>
    <property type="evidence" value="ECO:0007669"/>
    <property type="project" value="InterPro"/>
</dbReference>
<dbReference type="GO" id="GO:0043565">
    <property type="term" value="F:sequence-specific DNA binding"/>
    <property type="evidence" value="ECO:0007669"/>
    <property type="project" value="TreeGrafter"/>
</dbReference>
<dbReference type="PANTHER" id="PTHR47782">
    <property type="entry name" value="ZN(II)2CYS6 TRANSCRIPTION FACTOR (EUROFUNG)-RELATED"/>
    <property type="match status" value="1"/>
</dbReference>
<protein>
    <recommendedName>
        <fullName evidence="9">Zn(2)-C6 fungal-type domain-containing protein</fullName>
    </recommendedName>
</protein>
<evidence type="ECO:0000256" key="5">
    <source>
        <dbReference type="ARBA" id="ARBA00023125"/>
    </source>
</evidence>
<feature type="region of interest" description="Disordered" evidence="8">
    <location>
        <begin position="87"/>
        <end position="121"/>
    </location>
</feature>
<dbReference type="GeneID" id="27350121"/>
<comment type="subcellular location">
    <subcellularLocation>
        <location evidence="1">Nucleus</location>
    </subcellularLocation>
</comment>
<keyword evidence="6" id="KW-0804">Transcription</keyword>
<keyword evidence="7" id="KW-0539">Nucleus</keyword>
<proteinExistence type="predicted"/>
<dbReference type="SMART" id="SM00066">
    <property type="entry name" value="GAL4"/>
    <property type="match status" value="1"/>
</dbReference>
<dbReference type="PROSITE" id="PS50048">
    <property type="entry name" value="ZN2_CY6_FUNGAL_2"/>
    <property type="match status" value="1"/>
</dbReference>
<dbReference type="STRING" id="569365.A0A0D2BW77"/>
<feature type="region of interest" description="Disordered" evidence="8">
    <location>
        <begin position="1"/>
        <end position="21"/>
    </location>
</feature>
<dbReference type="OrthoDB" id="189997at2759"/>
<evidence type="ECO:0000256" key="8">
    <source>
        <dbReference type="SAM" id="MobiDB-lite"/>
    </source>
</evidence>
<dbReference type="GO" id="GO:0005634">
    <property type="term" value="C:nucleus"/>
    <property type="evidence" value="ECO:0007669"/>
    <property type="project" value="UniProtKB-SubCell"/>
</dbReference>